<keyword evidence="4" id="KW-0813">Transport</keyword>
<evidence type="ECO:0000313" key="16">
    <source>
        <dbReference type="Proteomes" id="UP000054560"/>
    </source>
</evidence>
<feature type="domain" description="Clathrin/coatomer adaptor adaptin-like N-terminal" evidence="13">
    <location>
        <begin position="3"/>
        <end position="214"/>
    </location>
</feature>
<evidence type="ECO:0000256" key="7">
    <source>
        <dbReference type="ARBA" id="ARBA00022892"/>
    </source>
</evidence>
<evidence type="ECO:0000256" key="9">
    <source>
        <dbReference type="ARBA" id="ARBA00023034"/>
    </source>
</evidence>
<evidence type="ECO:0008006" key="17">
    <source>
        <dbReference type="Google" id="ProtNLM"/>
    </source>
</evidence>
<evidence type="ECO:0000256" key="2">
    <source>
        <dbReference type="ARBA" id="ARBA00004347"/>
    </source>
</evidence>
<dbReference type="Gene3D" id="1.25.10.10">
    <property type="entry name" value="Leucine-rich Repeat Variant"/>
    <property type="match status" value="1"/>
</dbReference>
<dbReference type="eggNOG" id="KOG1078">
    <property type="taxonomic scope" value="Eukaryota"/>
</dbReference>
<evidence type="ECO:0000256" key="4">
    <source>
        <dbReference type="ARBA" id="ARBA00022448"/>
    </source>
</evidence>
<dbReference type="SUPFAM" id="SSF48371">
    <property type="entry name" value="ARM repeat"/>
    <property type="match status" value="1"/>
</dbReference>
<dbReference type="OrthoDB" id="1074925at2759"/>
<keyword evidence="16" id="KW-1185">Reference proteome</keyword>
<dbReference type="GO" id="GO:0006888">
    <property type="term" value="P:endoplasmic reticulum to Golgi vesicle-mediated transport"/>
    <property type="evidence" value="ECO:0007669"/>
    <property type="project" value="TreeGrafter"/>
</dbReference>
<dbReference type="Pfam" id="PF08752">
    <property type="entry name" value="COP-gamma_platf"/>
    <property type="match status" value="1"/>
</dbReference>
<dbReference type="GO" id="GO:0005198">
    <property type="term" value="F:structural molecule activity"/>
    <property type="evidence" value="ECO:0007669"/>
    <property type="project" value="InterPro"/>
</dbReference>
<dbReference type="GeneID" id="25913531"/>
<evidence type="ECO:0000259" key="14">
    <source>
        <dbReference type="Pfam" id="PF08752"/>
    </source>
</evidence>
<dbReference type="FunFam" id="2.60.40.1480:FF:000001">
    <property type="entry name" value="Coatomer subunit gamma"/>
    <property type="match status" value="1"/>
</dbReference>
<sequence>MLINIHRLFLSTDRSIATLAITTLLKTGSENTVDRLMKQISGFMSEISDEFKVVVVDAIRALCLKFPSKQMLMMGFLSSVLRDEGGFEYKKAIVDTLVDIIGEIPEARESGLSYLCEFIEDCEFQSLSTHVLHILGEQGPSMPNPSRFIRYIYNRVILENASVRAAAVSALAKFGVSCEELTESIVILLSRCQYDDDDEVRDRATFYLKMLTKEKQNAKKLIVDELQVSLAGLERQLVEYIAQGASAEGAFDLKRVPIVSNVPSAASRAGSVAGGKPGAETRAKKTDNKKSQQEIYSEELAKIPEFASFGPVFKSSQAVSLTESETEYVVTCVKHLFNDHLVLQYNCRNTLNDQRLENVSVVVEGDGEFEQVCSIDIPVLAYDDLQIAYVAMNLPEDPTVVAGTFTNTLKFNVLDCDPQTGEPDDEQGYEDEYE</sequence>
<accession>A0A0L0FEB9</accession>
<feature type="non-terminal residue" evidence="15">
    <location>
        <position position="434"/>
    </location>
</feature>
<dbReference type="PANTHER" id="PTHR10261:SF0">
    <property type="entry name" value="COATOMER SUBUNIT GAMMA-2"/>
    <property type="match status" value="1"/>
</dbReference>
<gene>
    <name evidence="15" type="ORF">SARC_13027</name>
</gene>
<keyword evidence="10" id="KW-0472">Membrane</keyword>
<feature type="region of interest" description="Disordered" evidence="12">
    <location>
        <begin position="267"/>
        <end position="291"/>
    </location>
</feature>
<keyword evidence="5" id="KW-0963">Cytoplasm</keyword>
<dbReference type="GO" id="GO:0000139">
    <property type="term" value="C:Golgi membrane"/>
    <property type="evidence" value="ECO:0007669"/>
    <property type="project" value="UniProtKB-SubCell"/>
</dbReference>
<keyword evidence="8" id="KW-0653">Protein transport</keyword>
<evidence type="ECO:0000256" key="10">
    <source>
        <dbReference type="ARBA" id="ARBA00023136"/>
    </source>
</evidence>
<keyword evidence="6" id="KW-0677">Repeat</keyword>
<evidence type="ECO:0000256" key="5">
    <source>
        <dbReference type="ARBA" id="ARBA00022490"/>
    </source>
</evidence>
<dbReference type="SUPFAM" id="SSF49348">
    <property type="entry name" value="Clathrin adaptor appendage domain"/>
    <property type="match status" value="1"/>
</dbReference>
<dbReference type="InterPro" id="IPR037067">
    <property type="entry name" value="Coatomer_gsu_app_sf"/>
</dbReference>
<dbReference type="GO" id="GO:0005793">
    <property type="term" value="C:endoplasmic reticulum-Golgi intermediate compartment"/>
    <property type="evidence" value="ECO:0007669"/>
    <property type="project" value="TreeGrafter"/>
</dbReference>
<dbReference type="GO" id="GO:0072384">
    <property type="term" value="P:organelle transport along microtubule"/>
    <property type="evidence" value="ECO:0007669"/>
    <property type="project" value="TreeGrafter"/>
</dbReference>
<name>A0A0L0FEB9_9EUKA</name>
<evidence type="ECO:0000256" key="11">
    <source>
        <dbReference type="ARBA" id="ARBA00023329"/>
    </source>
</evidence>
<comment type="subcellular location">
    <subcellularLocation>
        <location evidence="2">Cytoplasmic vesicle</location>
        <location evidence="2">COPI-coated vesicle membrane</location>
        <topology evidence="2">Peripheral membrane protein</topology>
        <orientation evidence="2">Cytoplasmic side</orientation>
    </subcellularLocation>
    <subcellularLocation>
        <location evidence="1">Golgi apparatus membrane</location>
        <topology evidence="1">Peripheral membrane protein</topology>
        <orientation evidence="1">Cytoplasmic side</orientation>
    </subcellularLocation>
</comment>
<dbReference type="RefSeq" id="XP_014148325.1">
    <property type="nucleotide sequence ID" value="XM_014292850.1"/>
</dbReference>
<protein>
    <recommendedName>
        <fullName evidence="17">Coatomer subunit gamma</fullName>
    </recommendedName>
</protein>
<proteinExistence type="inferred from homology"/>
<dbReference type="InterPro" id="IPR002553">
    <property type="entry name" value="Clathrin/coatomer_adapt-like_N"/>
</dbReference>
<evidence type="ECO:0000256" key="1">
    <source>
        <dbReference type="ARBA" id="ARBA00004255"/>
    </source>
</evidence>
<evidence type="ECO:0000256" key="3">
    <source>
        <dbReference type="ARBA" id="ARBA00010720"/>
    </source>
</evidence>
<dbReference type="GO" id="GO:0006886">
    <property type="term" value="P:intracellular protein transport"/>
    <property type="evidence" value="ECO:0007669"/>
    <property type="project" value="InterPro"/>
</dbReference>
<dbReference type="Proteomes" id="UP000054560">
    <property type="component" value="Unassembled WGS sequence"/>
</dbReference>
<dbReference type="FunFam" id="1.25.10.10:FF:000071">
    <property type="entry name" value="Coatomer subunit gamma"/>
    <property type="match status" value="1"/>
</dbReference>
<dbReference type="InterPro" id="IPR013041">
    <property type="entry name" value="Clathrin_app_Ig-like_sf"/>
</dbReference>
<dbReference type="GO" id="GO:0009306">
    <property type="term" value="P:protein secretion"/>
    <property type="evidence" value="ECO:0007669"/>
    <property type="project" value="TreeGrafter"/>
</dbReference>
<evidence type="ECO:0000313" key="15">
    <source>
        <dbReference type="EMBL" id="KNC74423.1"/>
    </source>
</evidence>
<dbReference type="AlphaFoldDB" id="A0A0L0FEB9"/>
<dbReference type="PANTHER" id="PTHR10261">
    <property type="entry name" value="COATOMER SUBUNIT GAMMA"/>
    <property type="match status" value="1"/>
</dbReference>
<reference evidence="15 16" key="1">
    <citation type="submission" date="2011-02" db="EMBL/GenBank/DDBJ databases">
        <title>The Genome Sequence of Sphaeroforma arctica JP610.</title>
        <authorList>
            <consortium name="The Broad Institute Genome Sequencing Platform"/>
            <person name="Russ C."/>
            <person name="Cuomo C."/>
            <person name="Young S.K."/>
            <person name="Zeng Q."/>
            <person name="Gargeya S."/>
            <person name="Alvarado L."/>
            <person name="Berlin A."/>
            <person name="Chapman S.B."/>
            <person name="Chen Z."/>
            <person name="Freedman E."/>
            <person name="Gellesch M."/>
            <person name="Goldberg J."/>
            <person name="Griggs A."/>
            <person name="Gujja S."/>
            <person name="Heilman E."/>
            <person name="Heiman D."/>
            <person name="Howarth C."/>
            <person name="Mehta T."/>
            <person name="Neiman D."/>
            <person name="Pearson M."/>
            <person name="Roberts A."/>
            <person name="Saif S."/>
            <person name="Shea T."/>
            <person name="Shenoy N."/>
            <person name="Sisk P."/>
            <person name="Stolte C."/>
            <person name="Sykes S."/>
            <person name="White J."/>
            <person name="Yandava C."/>
            <person name="Burger G."/>
            <person name="Gray M.W."/>
            <person name="Holland P.W.H."/>
            <person name="King N."/>
            <person name="Lang F.B.F."/>
            <person name="Roger A.J."/>
            <person name="Ruiz-Trillo I."/>
            <person name="Haas B."/>
            <person name="Nusbaum C."/>
            <person name="Birren B."/>
        </authorList>
    </citation>
    <scope>NUCLEOTIDE SEQUENCE [LARGE SCALE GENOMIC DNA]</scope>
    <source>
        <strain evidence="15 16">JP610</strain>
    </source>
</reference>
<feature type="compositionally biased region" description="Basic and acidic residues" evidence="12">
    <location>
        <begin position="279"/>
        <end position="291"/>
    </location>
</feature>
<keyword evidence="7" id="KW-0931">ER-Golgi transport</keyword>
<dbReference type="EMBL" id="KQ244423">
    <property type="protein sequence ID" value="KNC74423.1"/>
    <property type="molecule type" value="Genomic_DNA"/>
</dbReference>
<dbReference type="InterPro" id="IPR017106">
    <property type="entry name" value="Coatomer_gsu"/>
</dbReference>
<comment type="similarity">
    <text evidence="3">Belongs to the COPG family.</text>
</comment>
<dbReference type="GO" id="GO:0030126">
    <property type="term" value="C:COPI vesicle coat"/>
    <property type="evidence" value="ECO:0007669"/>
    <property type="project" value="InterPro"/>
</dbReference>
<dbReference type="GO" id="GO:0006891">
    <property type="term" value="P:intra-Golgi vesicle-mediated transport"/>
    <property type="evidence" value="ECO:0007669"/>
    <property type="project" value="TreeGrafter"/>
</dbReference>
<dbReference type="InterPro" id="IPR011989">
    <property type="entry name" value="ARM-like"/>
</dbReference>
<keyword evidence="11" id="KW-0968">Cytoplasmic vesicle</keyword>
<dbReference type="Pfam" id="PF01602">
    <property type="entry name" value="Adaptin_N"/>
    <property type="match status" value="1"/>
</dbReference>
<dbReference type="GO" id="GO:0005783">
    <property type="term" value="C:endoplasmic reticulum"/>
    <property type="evidence" value="ECO:0007669"/>
    <property type="project" value="TreeGrafter"/>
</dbReference>
<evidence type="ECO:0000259" key="13">
    <source>
        <dbReference type="Pfam" id="PF01602"/>
    </source>
</evidence>
<dbReference type="Gene3D" id="2.60.40.1480">
    <property type="entry name" value="Coatomer, gamma subunit, appendage domain"/>
    <property type="match status" value="1"/>
</dbReference>
<dbReference type="STRING" id="667725.A0A0L0FEB9"/>
<evidence type="ECO:0000256" key="8">
    <source>
        <dbReference type="ARBA" id="ARBA00022927"/>
    </source>
</evidence>
<dbReference type="InterPro" id="IPR016024">
    <property type="entry name" value="ARM-type_fold"/>
</dbReference>
<evidence type="ECO:0000256" key="12">
    <source>
        <dbReference type="SAM" id="MobiDB-lite"/>
    </source>
</evidence>
<organism evidence="15 16">
    <name type="scientific">Sphaeroforma arctica JP610</name>
    <dbReference type="NCBI Taxonomy" id="667725"/>
    <lineage>
        <taxon>Eukaryota</taxon>
        <taxon>Ichthyosporea</taxon>
        <taxon>Ichthyophonida</taxon>
        <taxon>Sphaeroforma</taxon>
    </lineage>
</organism>
<keyword evidence="9" id="KW-0333">Golgi apparatus</keyword>
<dbReference type="InterPro" id="IPR013040">
    <property type="entry name" value="Coatomer_gsu_app_Ig-like_dom"/>
</dbReference>
<evidence type="ECO:0000256" key="6">
    <source>
        <dbReference type="ARBA" id="ARBA00022737"/>
    </source>
</evidence>
<feature type="domain" description="Coatomer gamma subunit appendage Ig-like subdomain" evidence="14">
    <location>
        <begin position="295"/>
        <end position="434"/>
    </location>
</feature>